<dbReference type="SMART" id="SM00429">
    <property type="entry name" value="IPT"/>
    <property type="match status" value="1"/>
</dbReference>
<keyword evidence="7" id="KW-0804">Transcription</keyword>
<dbReference type="Gene3D" id="2.60.40.340">
    <property type="entry name" value="Rel homology domain (RHD), DNA-binding domain"/>
    <property type="match status" value="1"/>
</dbReference>
<dbReference type="GO" id="GO:0005634">
    <property type="term" value="C:nucleus"/>
    <property type="evidence" value="ECO:0007669"/>
    <property type="project" value="UniProtKB-SubCell"/>
</dbReference>
<sequence>MPNVLLNSSENTMKSRKQPANSRGRLLSPDQQVKRARLLAPPLADPCDNSNDSGFGIDFPEDESLCGIPRPTTSDNSISLVVISQPESQHRARYQTEGSRGAVKDANGQGHPVVKLEGYDGPATLQVFIGVDDEHSVNPHLFYQACRVSGKTASPCVENCVAGTKVLELTFCKENQFTVICDCVGILKQRNVDVAQRVENSGAQKSRKKNTRCRLVFRTRVELPNGMTETLQVMSNSIACTQLPGMPEILKVSKTSAPFTGGKELFVLGKNFLKDTRVIFQGNGWNHEVVPDKEYLQPTHLVCTIPPYSGPSTVSEIVEMYVRSNNRQSEAIQFTYNLPVSPEDNKSDGRWGQQTAQPPPENNVADLLQDLMTTETLPTQSVSSVEKFLHDIEQQPAPVNAPPQPASGNQFFMVASQIGGPVLNPIVN</sequence>
<dbReference type="InterPro" id="IPR032397">
    <property type="entry name" value="RHD_dimer"/>
</dbReference>
<evidence type="ECO:0000256" key="7">
    <source>
        <dbReference type="ARBA" id="ARBA00023163"/>
    </source>
</evidence>
<dbReference type="Proteomes" id="UP000494165">
    <property type="component" value="Unassembled WGS sequence"/>
</dbReference>
<dbReference type="FunFam" id="2.60.40.340:FF:000002">
    <property type="entry name" value="Nuclear factor of activated T-cells 5, tonicity-responsive"/>
    <property type="match status" value="1"/>
</dbReference>
<evidence type="ECO:0000256" key="4">
    <source>
        <dbReference type="ARBA" id="ARBA00022553"/>
    </source>
</evidence>
<evidence type="ECO:0000313" key="12">
    <source>
        <dbReference type="Proteomes" id="UP000494165"/>
    </source>
</evidence>
<dbReference type="GO" id="GO:0048731">
    <property type="term" value="P:system development"/>
    <property type="evidence" value="ECO:0007669"/>
    <property type="project" value="UniProtKB-ARBA"/>
</dbReference>
<name>A0A8S1CQH8_9INSE</name>
<evidence type="ECO:0000256" key="8">
    <source>
        <dbReference type="ARBA" id="ARBA00023242"/>
    </source>
</evidence>
<accession>A0A8S1CQH8</accession>
<evidence type="ECO:0000256" key="2">
    <source>
        <dbReference type="ARBA" id="ARBA00004496"/>
    </source>
</evidence>
<keyword evidence="3" id="KW-0963">Cytoplasm</keyword>
<evidence type="ECO:0000256" key="1">
    <source>
        <dbReference type="ARBA" id="ARBA00004123"/>
    </source>
</evidence>
<keyword evidence="4" id="KW-0597">Phosphoprotein</keyword>
<feature type="compositionally biased region" description="Polar residues" evidence="9">
    <location>
        <begin position="1"/>
        <end position="12"/>
    </location>
</feature>
<feature type="region of interest" description="Disordered" evidence="9">
    <location>
        <begin position="339"/>
        <end position="362"/>
    </location>
</feature>
<dbReference type="Gene3D" id="2.60.40.10">
    <property type="entry name" value="Immunoglobulins"/>
    <property type="match status" value="1"/>
</dbReference>
<evidence type="ECO:0000256" key="9">
    <source>
        <dbReference type="SAM" id="MobiDB-lite"/>
    </source>
</evidence>
<dbReference type="PRINTS" id="PR01789">
    <property type="entry name" value="NUCFACTORATC"/>
</dbReference>
<dbReference type="GO" id="GO:0048468">
    <property type="term" value="P:cell development"/>
    <property type="evidence" value="ECO:0007669"/>
    <property type="project" value="UniProtKB-ARBA"/>
</dbReference>
<gene>
    <name evidence="11" type="ORF">CLODIP_2_CD01147</name>
</gene>
<dbReference type="InterPro" id="IPR014756">
    <property type="entry name" value="Ig_E-set"/>
</dbReference>
<dbReference type="SUPFAM" id="SSF81296">
    <property type="entry name" value="E set domains"/>
    <property type="match status" value="1"/>
</dbReference>
<dbReference type="PANTHER" id="PTHR12533:SF7">
    <property type="entry name" value="NFAT NUCLEAR FACTOR, ISOFORM B"/>
    <property type="match status" value="1"/>
</dbReference>
<dbReference type="PROSITE" id="PS50254">
    <property type="entry name" value="REL_2"/>
    <property type="match status" value="1"/>
</dbReference>
<feature type="region of interest" description="Disordered" evidence="9">
    <location>
        <begin position="1"/>
        <end position="30"/>
    </location>
</feature>
<evidence type="ECO:0000256" key="3">
    <source>
        <dbReference type="ARBA" id="ARBA00022490"/>
    </source>
</evidence>
<dbReference type="EMBL" id="CADEPI010000031">
    <property type="protein sequence ID" value="CAB3367524.1"/>
    <property type="molecule type" value="Genomic_DNA"/>
</dbReference>
<proteinExistence type="predicted"/>
<evidence type="ECO:0000259" key="10">
    <source>
        <dbReference type="PROSITE" id="PS50254"/>
    </source>
</evidence>
<dbReference type="GO" id="GO:0005737">
    <property type="term" value="C:cytoplasm"/>
    <property type="evidence" value="ECO:0007669"/>
    <property type="project" value="UniProtKB-SubCell"/>
</dbReference>
<dbReference type="GO" id="GO:0005667">
    <property type="term" value="C:transcription regulator complex"/>
    <property type="evidence" value="ECO:0007669"/>
    <property type="project" value="TreeGrafter"/>
</dbReference>
<keyword evidence="5" id="KW-0805">Transcription regulation</keyword>
<dbReference type="GO" id="GO:0000981">
    <property type="term" value="F:DNA-binding transcription factor activity, RNA polymerase II-specific"/>
    <property type="evidence" value="ECO:0007669"/>
    <property type="project" value="TreeGrafter"/>
</dbReference>
<evidence type="ECO:0000256" key="5">
    <source>
        <dbReference type="ARBA" id="ARBA00023015"/>
    </source>
</evidence>
<comment type="caution">
    <text evidence="11">The sequence shown here is derived from an EMBL/GenBank/DDBJ whole genome shotgun (WGS) entry which is preliminary data.</text>
</comment>
<dbReference type="GO" id="GO:0000978">
    <property type="term" value="F:RNA polymerase II cis-regulatory region sequence-specific DNA binding"/>
    <property type="evidence" value="ECO:0007669"/>
    <property type="project" value="TreeGrafter"/>
</dbReference>
<reference evidence="11 12" key="1">
    <citation type="submission" date="2020-04" db="EMBL/GenBank/DDBJ databases">
        <authorList>
            <person name="Alioto T."/>
            <person name="Alioto T."/>
            <person name="Gomez Garrido J."/>
        </authorList>
    </citation>
    <scope>NUCLEOTIDE SEQUENCE [LARGE SCALE GENOMIC DNA]</scope>
</reference>
<dbReference type="PANTHER" id="PTHR12533">
    <property type="entry name" value="NFAT"/>
    <property type="match status" value="1"/>
</dbReference>
<keyword evidence="12" id="KW-1185">Reference proteome</keyword>
<dbReference type="OrthoDB" id="5346094at2759"/>
<dbReference type="InterPro" id="IPR008967">
    <property type="entry name" value="p53-like_TF_DNA-bd_sf"/>
</dbReference>
<dbReference type="Pfam" id="PF00554">
    <property type="entry name" value="RHD_DNA_bind"/>
    <property type="match status" value="1"/>
</dbReference>
<comment type="subcellular location">
    <subcellularLocation>
        <location evidence="2">Cytoplasm</location>
    </subcellularLocation>
    <subcellularLocation>
        <location evidence="1">Nucleus</location>
    </subcellularLocation>
</comment>
<dbReference type="SUPFAM" id="SSF49417">
    <property type="entry name" value="p53-like transcription factors"/>
    <property type="match status" value="1"/>
</dbReference>
<dbReference type="InterPro" id="IPR002909">
    <property type="entry name" value="IPT_dom"/>
</dbReference>
<feature type="domain" description="RHD" evidence="10">
    <location>
        <begin position="85"/>
        <end position="245"/>
    </location>
</feature>
<dbReference type="InterPro" id="IPR013783">
    <property type="entry name" value="Ig-like_fold"/>
</dbReference>
<evidence type="ECO:0000313" key="11">
    <source>
        <dbReference type="EMBL" id="CAB3367524.1"/>
    </source>
</evidence>
<keyword evidence="6" id="KW-0238">DNA-binding</keyword>
<dbReference type="InterPro" id="IPR037059">
    <property type="entry name" value="RHD_DNA_bind_dom_sf"/>
</dbReference>
<dbReference type="InterPro" id="IPR008366">
    <property type="entry name" value="NFAT"/>
</dbReference>
<organism evidence="11 12">
    <name type="scientific">Cloeon dipterum</name>
    <dbReference type="NCBI Taxonomy" id="197152"/>
    <lineage>
        <taxon>Eukaryota</taxon>
        <taxon>Metazoa</taxon>
        <taxon>Ecdysozoa</taxon>
        <taxon>Arthropoda</taxon>
        <taxon>Hexapoda</taxon>
        <taxon>Insecta</taxon>
        <taxon>Pterygota</taxon>
        <taxon>Palaeoptera</taxon>
        <taxon>Ephemeroptera</taxon>
        <taxon>Pisciforma</taxon>
        <taxon>Baetidae</taxon>
        <taxon>Cloeon</taxon>
    </lineage>
</organism>
<dbReference type="InterPro" id="IPR011539">
    <property type="entry name" value="RHD_DNA_bind_dom"/>
</dbReference>
<keyword evidence="8" id="KW-0539">Nucleus</keyword>
<evidence type="ECO:0000256" key="6">
    <source>
        <dbReference type="ARBA" id="ARBA00023125"/>
    </source>
</evidence>
<protein>
    <recommendedName>
        <fullName evidence="10">RHD domain-containing protein</fullName>
    </recommendedName>
</protein>
<dbReference type="Pfam" id="PF16179">
    <property type="entry name" value="RHD_dimer"/>
    <property type="match status" value="1"/>
</dbReference>
<dbReference type="AlphaFoldDB" id="A0A8S1CQH8"/>